<organism evidence="2 3">
    <name type="scientific">Tricholomella constricta</name>
    <dbReference type="NCBI Taxonomy" id="117010"/>
    <lineage>
        <taxon>Eukaryota</taxon>
        <taxon>Fungi</taxon>
        <taxon>Dikarya</taxon>
        <taxon>Basidiomycota</taxon>
        <taxon>Agaricomycotina</taxon>
        <taxon>Agaricomycetes</taxon>
        <taxon>Agaricomycetidae</taxon>
        <taxon>Agaricales</taxon>
        <taxon>Tricholomatineae</taxon>
        <taxon>Lyophyllaceae</taxon>
        <taxon>Tricholomella</taxon>
    </lineage>
</organism>
<dbReference type="AlphaFoldDB" id="A0A8H5M0N9"/>
<evidence type="ECO:0000313" key="3">
    <source>
        <dbReference type="Proteomes" id="UP000565441"/>
    </source>
</evidence>
<name>A0A8H5M0N9_9AGAR</name>
<keyword evidence="3" id="KW-1185">Reference proteome</keyword>
<dbReference type="EMBL" id="JAACJP010000028">
    <property type="protein sequence ID" value="KAF5376507.1"/>
    <property type="molecule type" value="Genomic_DNA"/>
</dbReference>
<dbReference type="Proteomes" id="UP000565441">
    <property type="component" value="Unassembled WGS sequence"/>
</dbReference>
<gene>
    <name evidence="2" type="ORF">D9615_008682</name>
</gene>
<accession>A0A8H5M0N9</accession>
<comment type="caution">
    <text evidence="2">The sequence shown here is derived from an EMBL/GenBank/DDBJ whole genome shotgun (WGS) entry which is preliminary data.</text>
</comment>
<sequence length="423" mass="46644">MDKHALAVLEEAQSWEWPLAKRIQKDGNLRGKYEADTPKLLYHLIIKSQGLDGSVLDQFWDQVGTCHPKLAENIDHLRNDPHRVAPSQSSAALFEGVDRTEVDFTPVFKMASEYFTHLAIAFMNPDGPKSESGTPHSVSTIVSSETDELLRVAKEEGKFGTRKQASLKDLAFRRDGDICPISGMKFDRLPGGEHIDPILAHLIPHSFHGKVNDNPSTLIIAWLIPILQPDTMKCIAMFAGEQVRDLVQQHLNGPGNVFNLQSDVHTAFDNLKWGIEAQVDNGKVKYIYRRVPSAVSHVGPGTSKLRDGDEIVFGKGKETAKLGSGPLPFLCNMQLAISRVLKMSGAAETIAQLKEDADDSDFAHVFLSSSDFCDILDAQLLLAGGKQDDIGLPATSRRDDSPKFPPSFQGSWGYDQESLCRSE</sequence>
<reference evidence="2 3" key="1">
    <citation type="journal article" date="2020" name="ISME J.">
        <title>Uncovering the hidden diversity of litter-decomposition mechanisms in mushroom-forming fungi.</title>
        <authorList>
            <person name="Floudas D."/>
            <person name="Bentzer J."/>
            <person name="Ahren D."/>
            <person name="Johansson T."/>
            <person name="Persson P."/>
            <person name="Tunlid A."/>
        </authorList>
    </citation>
    <scope>NUCLEOTIDE SEQUENCE [LARGE SCALE GENOMIC DNA]</scope>
    <source>
        <strain evidence="2 3">CBS 661.87</strain>
    </source>
</reference>
<proteinExistence type="predicted"/>
<feature type="region of interest" description="Disordered" evidence="1">
    <location>
        <begin position="391"/>
        <end position="423"/>
    </location>
</feature>
<evidence type="ECO:0000313" key="2">
    <source>
        <dbReference type="EMBL" id="KAF5376507.1"/>
    </source>
</evidence>
<protein>
    <recommendedName>
        <fullName evidence="4">HNH nuclease domain-containing protein</fullName>
    </recommendedName>
</protein>
<evidence type="ECO:0000256" key="1">
    <source>
        <dbReference type="SAM" id="MobiDB-lite"/>
    </source>
</evidence>
<dbReference type="OrthoDB" id="2833246at2759"/>
<evidence type="ECO:0008006" key="4">
    <source>
        <dbReference type="Google" id="ProtNLM"/>
    </source>
</evidence>